<evidence type="ECO:0000313" key="2">
    <source>
        <dbReference type="Proteomes" id="UP000780801"/>
    </source>
</evidence>
<comment type="caution">
    <text evidence="1">The sequence shown here is derived from an EMBL/GenBank/DDBJ whole genome shotgun (WGS) entry which is preliminary data.</text>
</comment>
<sequence length="135" mass="15308">MSMTQKSQSFKADRPEIAIKIGNKEVLFGEITGPAQESSFGKNQWDLFRLVRFGKAFLDSGNKFAPLLRIIYTNGTFMRLQEKARRMYLLVEVGHFAIPTNLMEVGALQISLPTLIAVKGDIDRLLNSEEIMEIR</sequence>
<protein>
    <submittedName>
        <fullName evidence="1">Uncharacterized protein</fullName>
    </submittedName>
</protein>
<evidence type="ECO:0000313" key="1">
    <source>
        <dbReference type="EMBL" id="KAF9585239.1"/>
    </source>
</evidence>
<name>A0A9P6G1D6_9FUNG</name>
<accession>A0A9P6G1D6</accession>
<dbReference type="Proteomes" id="UP000780801">
    <property type="component" value="Unassembled WGS sequence"/>
</dbReference>
<reference evidence="1" key="1">
    <citation type="journal article" date="2020" name="Fungal Divers.">
        <title>Resolving the Mortierellaceae phylogeny through synthesis of multi-gene phylogenetics and phylogenomics.</title>
        <authorList>
            <person name="Vandepol N."/>
            <person name="Liber J."/>
            <person name="Desiro A."/>
            <person name="Na H."/>
            <person name="Kennedy M."/>
            <person name="Barry K."/>
            <person name="Grigoriev I.V."/>
            <person name="Miller A.N."/>
            <person name="O'Donnell K."/>
            <person name="Stajich J.E."/>
            <person name="Bonito G."/>
        </authorList>
    </citation>
    <scope>NUCLEOTIDE SEQUENCE</scope>
    <source>
        <strain evidence="1">KOD1015</strain>
    </source>
</reference>
<gene>
    <name evidence="1" type="ORF">BGW38_003275</name>
</gene>
<organism evidence="1 2">
    <name type="scientific">Lunasporangiospora selenospora</name>
    <dbReference type="NCBI Taxonomy" id="979761"/>
    <lineage>
        <taxon>Eukaryota</taxon>
        <taxon>Fungi</taxon>
        <taxon>Fungi incertae sedis</taxon>
        <taxon>Mucoromycota</taxon>
        <taxon>Mortierellomycotina</taxon>
        <taxon>Mortierellomycetes</taxon>
        <taxon>Mortierellales</taxon>
        <taxon>Mortierellaceae</taxon>
        <taxon>Lunasporangiospora</taxon>
    </lineage>
</organism>
<dbReference type="EMBL" id="JAABOA010000223">
    <property type="protein sequence ID" value="KAF9585239.1"/>
    <property type="molecule type" value="Genomic_DNA"/>
</dbReference>
<keyword evidence="2" id="KW-1185">Reference proteome</keyword>
<dbReference type="OrthoDB" id="2277177at2759"/>
<proteinExistence type="predicted"/>
<dbReference type="AlphaFoldDB" id="A0A9P6G1D6"/>